<comment type="caution">
    <text evidence="17">The sequence shown here is derived from an EMBL/GenBank/DDBJ whole genome shotgun (WGS) entry which is preliminary data.</text>
</comment>
<dbReference type="PROSITE" id="PS50111">
    <property type="entry name" value="CHEMOTAXIS_TRANSDUC_2"/>
    <property type="match status" value="1"/>
</dbReference>
<dbReference type="Gene3D" id="6.10.340.10">
    <property type="match status" value="1"/>
</dbReference>
<comment type="function">
    <text evidence="10">Chemotactic-signal transducers respond to changes in the concentration of attractants and repellents in the environment, transduce a signal from the outside to the inside of the cell, and facilitate sensory adaptation through the variation of the level of methylation.</text>
</comment>
<evidence type="ECO:0000256" key="8">
    <source>
        <dbReference type="ARBA" id="ARBA00023224"/>
    </source>
</evidence>
<dbReference type="EMBL" id="JAMKBI010000012">
    <property type="protein sequence ID" value="MCZ8534674.1"/>
    <property type="molecule type" value="Genomic_DNA"/>
</dbReference>
<evidence type="ECO:0000256" key="2">
    <source>
        <dbReference type="ARBA" id="ARBA00022475"/>
    </source>
</evidence>
<organism evidence="17 18">
    <name type="scientific">Psychrobacillus psychrodurans</name>
    <dbReference type="NCBI Taxonomy" id="126157"/>
    <lineage>
        <taxon>Bacteria</taxon>
        <taxon>Bacillati</taxon>
        <taxon>Bacillota</taxon>
        <taxon>Bacilli</taxon>
        <taxon>Bacillales</taxon>
        <taxon>Bacillaceae</taxon>
        <taxon>Psychrobacillus</taxon>
    </lineage>
</organism>
<feature type="domain" description="Methyl-accepting transducer" evidence="15">
    <location>
        <begin position="285"/>
        <end position="521"/>
    </location>
</feature>
<dbReference type="GO" id="GO:0005886">
    <property type="term" value="C:plasma membrane"/>
    <property type="evidence" value="ECO:0007669"/>
    <property type="project" value="UniProtKB-SubCell"/>
</dbReference>
<dbReference type="SMART" id="SM00283">
    <property type="entry name" value="MA"/>
    <property type="match status" value="1"/>
</dbReference>
<dbReference type="CDD" id="cd11386">
    <property type="entry name" value="MCP_signal"/>
    <property type="match status" value="1"/>
</dbReference>
<keyword evidence="12" id="KW-0175">Coiled coil</keyword>
<proteinExistence type="inferred from homology"/>
<keyword evidence="7 14" id="KW-0472">Membrane</keyword>
<feature type="transmembrane region" description="Helical" evidence="14">
    <location>
        <begin position="193"/>
        <end position="213"/>
    </location>
</feature>
<feature type="region of interest" description="Disordered" evidence="13">
    <location>
        <begin position="517"/>
        <end position="538"/>
    </location>
</feature>
<evidence type="ECO:0000256" key="13">
    <source>
        <dbReference type="SAM" id="MobiDB-lite"/>
    </source>
</evidence>
<evidence type="ECO:0000256" key="10">
    <source>
        <dbReference type="ARBA" id="ARBA00058128"/>
    </source>
</evidence>
<name>A0A9X3RAI5_9BACI</name>
<dbReference type="InterPro" id="IPR004089">
    <property type="entry name" value="MCPsignal_dom"/>
</dbReference>
<dbReference type="AlphaFoldDB" id="A0A9X3RAI5"/>
<dbReference type="PANTHER" id="PTHR32089">
    <property type="entry name" value="METHYL-ACCEPTING CHEMOTAXIS PROTEIN MCPB"/>
    <property type="match status" value="1"/>
</dbReference>
<keyword evidence="3" id="KW-0488">Methylation</keyword>
<evidence type="ECO:0000313" key="17">
    <source>
        <dbReference type="EMBL" id="MCZ8534674.1"/>
    </source>
</evidence>
<gene>
    <name evidence="17" type="ORF">M9R61_15325</name>
</gene>
<dbReference type="RefSeq" id="WP_090569960.1">
    <property type="nucleotide sequence ID" value="NZ_JAMKBI010000012.1"/>
</dbReference>
<keyword evidence="5 14" id="KW-0812">Transmembrane</keyword>
<dbReference type="CDD" id="cd06225">
    <property type="entry name" value="HAMP"/>
    <property type="match status" value="1"/>
</dbReference>
<feature type="compositionally biased region" description="Low complexity" evidence="13">
    <location>
        <begin position="519"/>
        <end position="531"/>
    </location>
</feature>
<dbReference type="GO" id="GO:0007165">
    <property type="term" value="P:signal transduction"/>
    <property type="evidence" value="ECO:0007669"/>
    <property type="project" value="UniProtKB-KW"/>
</dbReference>
<keyword evidence="18" id="KW-1185">Reference proteome</keyword>
<dbReference type="PROSITE" id="PS50885">
    <property type="entry name" value="HAMP"/>
    <property type="match status" value="1"/>
</dbReference>
<evidence type="ECO:0000313" key="18">
    <source>
        <dbReference type="Proteomes" id="UP001152172"/>
    </source>
</evidence>
<dbReference type="InterPro" id="IPR003660">
    <property type="entry name" value="HAMP_dom"/>
</dbReference>
<evidence type="ECO:0000256" key="9">
    <source>
        <dbReference type="ARBA" id="ARBA00029447"/>
    </source>
</evidence>
<evidence type="ECO:0000259" key="15">
    <source>
        <dbReference type="PROSITE" id="PS50111"/>
    </source>
</evidence>
<keyword evidence="2" id="KW-1003">Cell membrane</keyword>
<dbReference type="SMART" id="SM00304">
    <property type="entry name" value="HAMP"/>
    <property type="match status" value="1"/>
</dbReference>
<accession>A0A9X3RAI5</accession>
<dbReference type="Pfam" id="PF00015">
    <property type="entry name" value="MCPsignal"/>
    <property type="match status" value="1"/>
</dbReference>
<comment type="subcellular location">
    <subcellularLocation>
        <location evidence="1">Cell membrane</location>
        <topology evidence="1">Multi-pass membrane protein</topology>
    </subcellularLocation>
</comment>
<feature type="transmembrane region" description="Helical" evidence="14">
    <location>
        <begin position="12"/>
        <end position="32"/>
    </location>
</feature>
<evidence type="ECO:0000256" key="5">
    <source>
        <dbReference type="ARBA" id="ARBA00022692"/>
    </source>
</evidence>
<feature type="coiled-coil region" evidence="12">
    <location>
        <begin position="76"/>
        <end position="103"/>
    </location>
</feature>
<dbReference type="PANTHER" id="PTHR32089:SF112">
    <property type="entry name" value="LYSOZYME-LIKE PROTEIN-RELATED"/>
    <property type="match status" value="1"/>
</dbReference>
<evidence type="ECO:0000256" key="7">
    <source>
        <dbReference type="ARBA" id="ARBA00023136"/>
    </source>
</evidence>
<comment type="similarity">
    <text evidence="9">Belongs to the methyl-accepting chemotaxis (MCP) protein family.</text>
</comment>
<dbReference type="SUPFAM" id="SSF58104">
    <property type="entry name" value="Methyl-accepting chemotaxis protein (MCP) signaling domain"/>
    <property type="match status" value="1"/>
</dbReference>
<keyword evidence="8 11" id="KW-0807">Transducer</keyword>
<evidence type="ECO:0000256" key="1">
    <source>
        <dbReference type="ARBA" id="ARBA00004651"/>
    </source>
</evidence>
<dbReference type="GO" id="GO:0006935">
    <property type="term" value="P:chemotaxis"/>
    <property type="evidence" value="ECO:0007669"/>
    <property type="project" value="UniProtKB-KW"/>
</dbReference>
<evidence type="ECO:0000256" key="14">
    <source>
        <dbReference type="SAM" id="Phobius"/>
    </source>
</evidence>
<dbReference type="Pfam" id="PF12729">
    <property type="entry name" value="4HB_MCP_1"/>
    <property type="match status" value="1"/>
</dbReference>
<evidence type="ECO:0000256" key="12">
    <source>
        <dbReference type="SAM" id="Coils"/>
    </source>
</evidence>
<dbReference type="InterPro" id="IPR024478">
    <property type="entry name" value="HlyB_4HB_MCP"/>
</dbReference>
<feature type="domain" description="HAMP" evidence="16">
    <location>
        <begin position="214"/>
        <end position="266"/>
    </location>
</feature>
<dbReference type="FunFam" id="1.10.287.950:FF:000003">
    <property type="entry name" value="Methyl-accepting chemotaxis protein"/>
    <property type="match status" value="1"/>
</dbReference>
<evidence type="ECO:0000256" key="3">
    <source>
        <dbReference type="ARBA" id="ARBA00022481"/>
    </source>
</evidence>
<keyword evidence="6 14" id="KW-1133">Transmembrane helix</keyword>
<evidence type="ECO:0000259" key="16">
    <source>
        <dbReference type="PROSITE" id="PS50885"/>
    </source>
</evidence>
<evidence type="ECO:0000256" key="11">
    <source>
        <dbReference type="PROSITE-ProRule" id="PRU00284"/>
    </source>
</evidence>
<keyword evidence="4" id="KW-0145">Chemotaxis</keyword>
<sequence length="571" mass="61481">MKLFFNLKTSVKLIAAFVFMGIIIGAVGSYGVKNLGKSNEQLQFMFDERVVPISNLGDVETSYQRIRVSIRDMVFVAETTSKKQEFENVINTIKEEIDAELKAYETGSIMLDSEQAILNDLYPALEGYYSILDRAVAYAYANDQEGYLGIAPEFKVSGDTVEGIISDLISLNIDLAKKSNEDSNAQYYQAQTMTIIVILVAVLLSIAIGYGIAQMISRPLKKVVTLVGQVANGDLTHSTNIDTKDEVGVLATSMNAMVISLRKLMQDVMNTSQQVAASSEELTASAEHTSRATEEITNSIQGIALGAETSTASLEESSTGLEEVTLGIQNIAESSNSISEASSNATSQAKMGGEYVGKTTQQMHAINESVNESSEAIRSLGKRSQEIGEITKVITEIANQTNLLALNAAIEAARAGEHGKGFAVVADEVRKLAEQSQQSSQQISELINEIQVEMTRSNESINQVKSDVEEGLTIVGKTEESFEVILVSLDQVGMQIDDMAATAEQMSASAQEVSANVASSTSMSRDSSANSQTVAAATEEQLASMEEISSASNNLSEMAMNLQELVSKFKI</sequence>
<dbReference type="Proteomes" id="UP001152172">
    <property type="component" value="Unassembled WGS sequence"/>
</dbReference>
<evidence type="ECO:0000256" key="6">
    <source>
        <dbReference type="ARBA" id="ARBA00022989"/>
    </source>
</evidence>
<protein>
    <submittedName>
        <fullName evidence="17">Methyl-accepting chemotaxis protein</fullName>
    </submittedName>
</protein>
<dbReference type="Gene3D" id="1.10.287.950">
    <property type="entry name" value="Methyl-accepting chemotaxis protein"/>
    <property type="match status" value="1"/>
</dbReference>
<dbReference type="Pfam" id="PF00672">
    <property type="entry name" value="HAMP"/>
    <property type="match status" value="1"/>
</dbReference>
<evidence type="ECO:0000256" key="4">
    <source>
        <dbReference type="ARBA" id="ARBA00022500"/>
    </source>
</evidence>
<reference evidence="17" key="1">
    <citation type="submission" date="2022-05" db="EMBL/GenBank/DDBJ databases">
        <authorList>
            <person name="Colautti A."/>
            <person name="Iacumin L."/>
        </authorList>
    </citation>
    <scope>NUCLEOTIDE SEQUENCE</scope>
    <source>
        <strain evidence="17">DSM 30747</strain>
    </source>
</reference>